<dbReference type="Proteomes" id="UP000034794">
    <property type="component" value="Unassembled WGS sequence"/>
</dbReference>
<reference evidence="1 2" key="1">
    <citation type="journal article" date="2015" name="Nature">
        <title>rRNA introns, odd ribosomes, and small enigmatic genomes across a large radiation of phyla.</title>
        <authorList>
            <person name="Brown C.T."/>
            <person name="Hug L.A."/>
            <person name="Thomas B.C."/>
            <person name="Sharon I."/>
            <person name="Castelle C.J."/>
            <person name="Singh A."/>
            <person name="Wilkins M.J."/>
            <person name="Williams K.H."/>
            <person name="Banfield J.F."/>
        </authorList>
    </citation>
    <scope>NUCLEOTIDE SEQUENCE [LARGE SCALE GENOMIC DNA]</scope>
</reference>
<sequence length="74" mass="8399">MEPKFEKDVKYRLTREVDACVVDGQNCVLQNDIDLNAETVLTFVEANEDGFVFSNEEGTNYRLHADDIDAVEEA</sequence>
<comment type="caution">
    <text evidence="1">The sequence shown here is derived from an EMBL/GenBank/DDBJ whole genome shotgun (WGS) entry which is preliminary data.</text>
</comment>
<evidence type="ECO:0000313" key="2">
    <source>
        <dbReference type="Proteomes" id="UP000034794"/>
    </source>
</evidence>
<evidence type="ECO:0000313" key="1">
    <source>
        <dbReference type="EMBL" id="KKU32583.1"/>
    </source>
</evidence>
<gene>
    <name evidence="1" type="ORF">UX47_C0009G0020</name>
</gene>
<proteinExistence type="predicted"/>
<dbReference type="AlphaFoldDB" id="A0A0G1RRL5"/>
<name>A0A0G1RRL5_9BACT</name>
<organism evidence="1 2">
    <name type="scientific">Candidatus Collierbacteria bacterium GW2011_GWA2_46_26</name>
    <dbReference type="NCBI Taxonomy" id="1618381"/>
    <lineage>
        <taxon>Bacteria</taxon>
        <taxon>Candidatus Collieribacteriota</taxon>
    </lineage>
</organism>
<protein>
    <submittedName>
        <fullName evidence="1">Uncharacterized protein</fullName>
    </submittedName>
</protein>
<accession>A0A0G1RRL5</accession>
<dbReference type="EMBL" id="LCMI01000009">
    <property type="protein sequence ID" value="KKU32583.1"/>
    <property type="molecule type" value="Genomic_DNA"/>
</dbReference>